<dbReference type="PANTHER" id="PTHR33144">
    <property type="entry name" value="OS10G0409366 PROTEIN-RELATED"/>
    <property type="match status" value="1"/>
</dbReference>
<proteinExistence type="predicted"/>
<protein>
    <submittedName>
        <fullName evidence="1">Uncharacterized protein</fullName>
    </submittedName>
</protein>
<accession>A0AAV1YCY3</accession>
<sequence length="132" mass="16062">MVRRNQYAPINYKSWKDMPKEHKQEMLKILEAKFEFVPPINDETRQILKNQLNEKWRQWKFDLTSMAFDPSKTEEQVASILPDDRVDSSQYRDLVHYWFSENGQKHKAKGVLPNRKRFKILVLPNFFWFTKL</sequence>
<comment type="caution">
    <text evidence="1">The sequence shown here is derived from an EMBL/GenBank/DDBJ whole genome shotgun (WGS) entry which is preliminary data.</text>
</comment>
<gene>
    <name evidence="1" type="ORF">LLUT_LOCUS32713</name>
</gene>
<dbReference type="EMBL" id="CAXHTB010000023">
    <property type="protein sequence ID" value="CAL0331653.1"/>
    <property type="molecule type" value="Genomic_DNA"/>
</dbReference>
<name>A0AAV1YCY3_LUPLU</name>
<dbReference type="AlphaFoldDB" id="A0AAV1YCY3"/>
<reference evidence="1 2" key="1">
    <citation type="submission" date="2024-03" db="EMBL/GenBank/DDBJ databases">
        <authorList>
            <person name="Martinez-Hernandez J."/>
        </authorList>
    </citation>
    <scope>NUCLEOTIDE SEQUENCE [LARGE SCALE GENOMIC DNA]</scope>
</reference>
<evidence type="ECO:0000313" key="1">
    <source>
        <dbReference type="EMBL" id="CAL0331653.1"/>
    </source>
</evidence>
<evidence type="ECO:0000313" key="2">
    <source>
        <dbReference type="Proteomes" id="UP001497480"/>
    </source>
</evidence>
<organism evidence="1 2">
    <name type="scientific">Lupinus luteus</name>
    <name type="common">European yellow lupine</name>
    <dbReference type="NCBI Taxonomy" id="3873"/>
    <lineage>
        <taxon>Eukaryota</taxon>
        <taxon>Viridiplantae</taxon>
        <taxon>Streptophyta</taxon>
        <taxon>Embryophyta</taxon>
        <taxon>Tracheophyta</taxon>
        <taxon>Spermatophyta</taxon>
        <taxon>Magnoliopsida</taxon>
        <taxon>eudicotyledons</taxon>
        <taxon>Gunneridae</taxon>
        <taxon>Pentapetalae</taxon>
        <taxon>rosids</taxon>
        <taxon>fabids</taxon>
        <taxon>Fabales</taxon>
        <taxon>Fabaceae</taxon>
        <taxon>Papilionoideae</taxon>
        <taxon>50 kb inversion clade</taxon>
        <taxon>genistoids sensu lato</taxon>
        <taxon>core genistoids</taxon>
        <taxon>Genisteae</taxon>
        <taxon>Lupinus</taxon>
    </lineage>
</organism>
<dbReference type="Proteomes" id="UP001497480">
    <property type="component" value="Unassembled WGS sequence"/>
</dbReference>
<dbReference type="PANTHER" id="PTHR33144:SF25">
    <property type="entry name" value="DUF4216 DOMAIN-CONTAINING PROTEIN"/>
    <property type="match status" value="1"/>
</dbReference>
<keyword evidence="2" id="KW-1185">Reference proteome</keyword>